<dbReference type="InterPro" id="IPR007081">
    <property type="entry name" value="RNA_pol_Rpb1_5"/>
</dbReference>
<name>A0A183SF37_SCHSO</name>
<evidence type="ECO:0000256" key="10">
    <source>
        <dbReference type="ARBA" id="ARBA00023163"/>
    </source>
</evidence>
<dbReference type="WBParaSite" id="SSLN_0000292201-mRNA-1">
    <property type="protein sequence ID" value="SSLN_0000292201-mRNA-1"/>
    <property type="gene ID" value="SSLN_0000292201"/>
</dbReference>
<keyword evidence="8" id="KW-0862">Zinc</keyword>
<evidence type="ECO:0000256" key="7">
    <source>
        <dbReference type="ARBA" id="ARBA00022723"/>
    </source>
</evidence>
<dbReference type="GO" id="GO:0046872">
    <property type="term" value="F:metal ion binding"/>
    <property type="evidence" value="ECO:0007669"/>
    <property type="project" value="UniProtKB-KW"/>
</dbReference>
<dbReference type="InterPro" id="IPR006592">
    <property type="entry name" value="RNA_pol_N"/>
</dbReference>
<dbReference type="Pfam" id="PF04998">
    <property type="entry name" value="RNA_pol_Rpb1_5"/>
    <property type="match status" value="1"/>
</dbReference>
<proteinExistence type="inferred from homology"/>
<evidence type="ECO:0000256" key="11">
    <source>
        <dbReference type="ARBA" id="ARBA00023242"/>
    </source>
</evidence>
<sequence>MLRGIWNERTLAKMILANCTTESLAKRTYNLEGDTALAFTKWIMDIKELPKPNDLEELRSCSPFELRKAAIRAMSMRQRLPCRNCSERAWISRHINHQQIVMRPVSDLRNSRYTANSKCKFDGDADHEPGELECWAAIEAQLLGDKSTSKTVTTFEEGSAIYAGMDFQDLSEAVRDQLKRLADNKQKESFAQPELIRDMFRCLWMQEASLLRILMPCLHVASTKMRYPTDIFFLEVMPISPSFCRWPRFVGGYAYEHPTTAIFSRITKRAIALRQIVDYMEEMNLTGNNLPVKASQLRATSKTALDDVTPDVIGHRIQLANVPMTAERACTALHVINKFSFLQVSIVFLQAAINAVYDATTSTLPVGFENRDKSITILPGLKQRLEKKQGLFRMHMMGKRVNYACRSVISPDPNLRVHEVGVPLFIATQLTFPEPVTALNVDRLRKLVTAGPDNYPGARSIQTPDGVKLILPGSKDEIHRKRRLNLAQRLVPPQPDLHNGAPTIVNRHLQDGDLLVMNRQPTLHRPSMQAHRVRIIRSPGAKTLRLHYAICKAYNADFDGDEMNGHFPQTIQAKAELAHIAAVPYQYLAPKDGSPLGGLIQDHVIAAVKLTIRDRFFDREEYLDLVYSALYASIGEAGSLPDVILLKPAILWPTRLWTGKQASLDPVVSTLLMNITPPGLPHINAHIEGKRTKIELWAGAPFARAKLLSDVDLVICGGYLVSGMLEKAHIGSAAGGLVHFVHEAYGPHAASQLLSGISRMSDRFLKIVSFTMSLADIALSEKADRDRRRRFRRLQDLGLCAFADAFGVPHGELSEERVKCLYRRAHFAAQSDEVYGGKLAALDCAMKERLKASQDAVCDAAIPSGLYVPFPSNSLQLMVHIGAKGGMVNAQQMSVALGQIELEGRRVPLMLSGRTLPSFPPYDIRPRAGGMCTHRFLTSMPPQELFFHSMAGRDGLVDTACKTSRSGYLQRSLIKHLEDLSVQYDGTVRDSGGGIIQFRYGDDGLDVCQSSFLKSTGIHFFADNAELLSERWKCPDDPDLCKRMIDANPLAPSLAHEVDEVAVKRMGVSFWKQALFWMALSSPPPHSPNFLSISCAKIVPLFGGSCHNLFAQVKRQKVLQKSVSENKLASIRRRRQLAAERLAAVPRDSCSEAPCRLAEDLRTIVTAKIIQGQAPPGDPVGLLAAQSVGEPSTQMTLNTFHFAGRGEMNVTLGIPRLREVLMSGSAVISTPCMEVPILPTAAARTKVEHIARSFYKLRLTEVVKLPLGIGVDYGSDTCTLTFHLQPPSAYEARTNVKPSRIIRFFERVFLPSLAKRLEVELRDQGKSTQIKSFALKALARQQMATSKGEGEAEDEEGSGPRKMTDRGEWNEDDGAEAIRRRRLEAEDEPVGEADGAEVDLDEDDDEVAELREIGLDPEAIKDDAADEDSNWPFTEEPPATESTAKKTSTLSTKNRTDADDNKVPVPSTSTAGVAKSMNVEENKTEEIEDVELDRNEDDAVEELLPPEDHGINEEESALPEMDPKRVEMFDPKDGRISTDLRTLVQRILNASVVSAVPGITKAFVDKSDPKNWVFRIEGINVMELMRYPDVFALNKLYTNNVLLMQQHYGIEAARACLQREVSGVFGHYGIYVNPRHLGLVTDYLTKTGIYRAFNRRTMDFHPSPMQRVTFETATGVLKTVIQEGNCLRTLNNHVWSSVMSLSCTITTGVAVCLQL</sequence>
<dbReference type="InterPro" id="IPR015699">
    <property type="entry name" value="DNA-dir_RNA_pol1_lsu_N"/>
</dbReference>
<dbReference type="InterPro" id="IPR007066">
    <property type="entry name" value="RNA_pol_Rpb1_3"/>
</dbReference>
<keyword evidence="9" id="KW-0460">Magnesium</keyword>
<evidence type="ECO:0000256" key="6">
    <source>
        <dbReference type="ARBA" id="ARBA00022695"/>
    </source>
</evidence>
<feature type="compositionally biased region" description="Acidic residues" evidence="12">
    <location>
        <begin position="1385"/>
        <end position="1407"/>
    </location>
</feature>
<dbReference type="EC" id="2.7.7.6" evidence="3"/>
<evidence type="ECO:0000259" key="13">
    <source>
        <dbReference type="SMART" id="SM00663"/>
    </source>
</evidence>
<dbReference type="PANTHER" id="PTHR19376">
    <property type="entry name" value="DNA-DIRECTED RNA POLYMERASE"/>
    <property type="match status" value="1"/>
</dbReference>
<dbReference type="FunFam" id="2.40.40.20:FF:000019">
    <property type="entry name" value="DNA-directed RNA polymerase II subunit RPB1"/>
    <property type="match status" value="1"/>
</dbReference>
<evidence type="ECO:0000256" key="3">
    <source>
        <dbReference type="ARBA" id="ARBA00012418"/>
    </source>
</evidence>
<evidence type="ECO:0000313" key="16">
    <source>
        <dbReference type="WBParaSite" id="SSLN_0000292201-mRNA-1"/>
    </source>
</evidence>
<dbReference type="Gene3D" id="1.10.132.30">
    <property type="match status" value="1"/>
</dbReference>
<dbReference type="SUPFAM" id="SSF64484">
    <property type="entry name" value="beta and beta-prime subunits of DNA dependent RNA-polymerase"/>
    <property type="match status" value="1"/>
</dbReference>
<feature type="domain" description="RNA polymerase N-terminal" evidence="13">
    <location>
        <begin position="230"/>
        <end position="611"/>
    </location>
</feature>
<dbReference type="STRING" id="70667.A0A183SF37"/>
<evidence type="ECO:0000256" key="9">
    <source>
        <dbReference type="ARBA" id="ARBA00022842"/>
    </source>
</evidence>
<gene>
    <name evidence="14" type="ORF">SSLN_LOCUS2835</name>
</gene>
<keyword evidence="15" id="KW-1185">Reference proteome</keyword>
<dbReference type="GO" id="GO:0005736">
    <property type="term" value="C:RNA polymerase I complex"/>
    <property type="evidence" value="ECO:0007669"/>
    <property type="project" value="TreeGrafter"/>
</dbReference>
<comment type="similarity">
    <text evidence="2">Belongs to the RNA polymerase beta' chain family.</text>
</comment>
<feature type="region of interest" description="Disordered" evidence="12">
    <location>
        <begin position="1341"/>
        <end position="1470"/>
    </location>
</feature>
<dbReference type="InterPro" id="IPR042102">
    <property type="entry name" value="RNA_pol_Rpb1_3_sf"/>
</dbReference>
<dbReference type="Gene3D" id="3.30.1490.180">
    <property type="entry name" value="RNA polymerase ii"/>
    <property type="match status" value="1"/>
</dbReference>
<accession>A0A183SF37</accession>
<dbReference type="GO" id="GO:0003899">
    <property type="term" value="F:DNA-directed RNA polymerase activity"/>
    <property type="evidence" value="ECO:0007669"/>
    <property type="project" value="UniProtKB-EC"/>
</dbReference>
<dbReference type="Pfam" id="PF04983">
    <property type="entry name" value="RNA_pol_Rpb1_3"/>
    <property type="match status" value="1"/>
</dbReference>
<dbReference type="Gene3D" id="3.30.70.2850">
    <property type="match status" value="1"/>
</dbReference>
<evidence type="ECO:0000256" key="5">
    <source>
        <dbReference type="ARBA" id="ARBA00022679"/>
    </source>
</evidence>
<evidence type="ECO:0000256" key="2">
    <source>
        <dbReference type="ARBA" id="ARBA00006460"/>
    </source>
</evidence>
<evidence type="ECO:0000256" key="4">
    <source>
        <dbReference type="ARBA" id="ARBA00022478"/>
    </source>
</evidence>
<feature type="compositionally biased region" description="Basic and acidic residues" evidence="12">
    <location>
        <begin position="1358"/>
        <end position="1369"/>
    </location>
</feature>
<keyword evidence="7" id="KW-0479">Metal-binding</keyword>
<dbReference type="Pfam" id="PF05000">
    <property type="entry name" value="RNA_pol_Rpb1_4"/>
    <property type="match status" value="1"/>
</dbReference>
<comment type="subcellular location">
    <subcellularLocation>
        <location evidence="1">Nucleus</location>
    </subcellularLocation>
</comment>
<organism evidence="16">
    <name type="scientific">Schistocephalus solidus</name>
    <name type="common">Tapeworm</name>
    <dbReference type="NCBI Taxonomy" id="70667"/>
    <lineage>
        <taxon>Eukaryota</taxon>
        <taxon>Metazoa</taxon>
        <taxon>Spiralia</taxon>
        <taxon>Lophotrochozoa</taxon>
        <taxon>Platyhelminthes</taxon>
        <taxon>Cestoda</taxon>
        <taxon>Eucestoda</taxon>
        <taxon>Diphyllobothriidea</taxon>
        <taxon>Diphyllobothriidae</taxon>
        <taxon>Schistocephalus</taxon>
    </lineage>
</organism>
<dbReference type="Gene3D" id="6.10.250.2940">
    <property type="match status" value="1"/>
</dbReference>
<keyword evidence="5" id="KW-0808">Transferase</keyword>
<dbReference type="InterPro" id="IPR000722">
    <property type="entry name" value="RNA_pol_asu"/>
</dbReference>
<evidence type="ECO:0000256" key="12">
    <source>
        <dbReference type="SAM" id="MobiDB-lite"/>
    </source>
</evidence>
<dbReference type="Pfam" id="PF00623">
    <property type="entry name" value="RNA_pol_Rpb1_2"/>
    <property type="match status" value="1"/>
</dbReference>
<evidence type="ECO:0000256" key="8">
    <source>
        <dbReference type="ARBA" id="ARBA00022833"/>
    </source>
</evidence>
<evidence type="ECO:0000313" key="15">
    <source>
        <dbReference type="Proteomes" id="UP000275846"/>
    </source>
</evidence>
<dbReference type="InterPro" id="IPR007083">
    <property type="entry name" value="RNA_pol_Rpb1_4"/>
</dbReference>
<dbReference type="SMART" id="SM00663">
    <property type="entry name" value="RPOLA_N"/>
    <property type="match status" value="1"/>
</dbReference>
<protein>
    <recommendedName>
        <fullName evidence="3">DNA-directed RNA polymerase</fullName>
        <ecNumber evidence="3">2.7.7.6</ecNumber>
    </recommendedName>
</protein>
<dbReference type="InterPro" id="IPR045867">
    <property type="entry name" value="DNA-dir_RpoC_beta_prime"/>
</dbReference>
<dbReference type="PANTHER" id="PTHR19376:SF11">
    <property type="entry name" value="DNA-DIRECTED RNA POLYMERASE I SUBUNIT RPA1"/>
    <property type="match status" value="1"/>
</dbReference>
<evidence type="ECO:0000256" key="1">
    <source>
        <dbReference type="ARBA" id="ARBA00004123"/>
    </source>
</evidence>
<dbReference type="OrthoDB" id="270392at2759"/>
<reference evidence="14 15" key="2">
    <citation type="submission" date="2018-11" db="EMBL/GenBank/DDBJ databases">
        <authorList>
            <consortium name="Pathogen Informatics"/>
        </authorList>
    </citation>
    <scope>NUCLEOTIDE SEQUENCE [LARGE SCALE GENOMIC DNA]</scope>
    <source>
        <strain evidence="14 15">NST_G2</strain>
    </source>
</reference>
<keyword evidence="6" id="KW-0548">Nucleotidyltransferase</keyword>
<dbReference type="GO" id="GO:0003677">
    <property type="term" value="F:DNA binding"/>
    <property type="evidence" value="ECO:0007669"/>
    <property type="project" value="InterPro"/>
</dbReference>
<dbReference type="GO" id="GO:0006351">
    <property type="term" value="P:DNA-templated transcription"/>
    <property type="evidence" value="ECO:0007669"/>
    <property type="project" value="InterPro"/>
</dbReference>
<evidence type="ECO:0000313" key="14">
    <source>
        <dbReference type="EMBL" id="VDL89220.1"/>
    </source>
</evidence>
<reference evidence="16" key="1">
    <citation type="submission" date="2016-06" db="UniProtKB">
        <authorList>
            <consortium name="WormBaseParasite"/>
        </authorList>
    </citation>
    <scope>IDENTIFICATION</scope>
</reference>
<keyword evidence="4" id="KW-0240">DNA-directed RNA polymerase</keyword>
<keyword evidence="10" id="KW-0804">Transcription</keyword>
<dbReference type="CDD" id="cd01435">
    <property type="entry name" value="RNAP_I_RPA1_N"/>
    <property type="match status" value="1"/>
</dbReference>
<keyword evidence="11" id="KW-0539">Nucleus</keyword>
<dbReference type="Gene3D" id="2.40.40.20">
    <property type="match status" value="1"/>
</dbReference>
<dbReference type="InterPro" id="IPR038120">
    <property type="entry name" value="Rpb1_funnel_sf"/>
</dbReference>
<dbReference type="Proteomes" id="UP000275846">
    <property type="component" value="Unassembled WGS sequence"/>
</dbReference>
<dbReference type="EMBL" id="UYSU01032351">
    <property type="protein sequence ID" value="VDL89220.1"/>
    <property type="molecule type" value="Genomic_DNA"/>
</dbReference>
<dbReference type="Gene3D" id="1.10.274.100">
    <property type="entry name" value="RNA polymerase Rpb1, domain 3"/>
    <property type="match status" value="1"/>
</dbReference>
<dbReference type="Gene3D" id="6.20.50.80">
    <property type="match status" value="1"/>
</dbReference>
<feature type="compositionally biased region" description="Low complexity" evidence="12">
    <location>
        <begin position="1440"/>
        <end position="1453"/>
    </location>
</feature>
<feature type="compositionally biased region" description="Basic and acidic residues" evidence="12">
    <location>
        <begin position="1408"/>
        <end position="1423"/>
    </location>
</feature>